<keyword evidence="3" id="KW-1185">Reference proteome</keyword>
<feature type="compositionally biased region" description="Low complexity" evidence="1">
    <location>
        <begin position="747"/>
        <end position="758"/>
    </location>
</feature>
<feature type="region of interest" description="Disordered" evidence="1">
    <location>
        <begin position="718"/>
        <end position="758"/>
    </location>
</feature>
<dbReference type="Proteomes" id="UP000076798">
    <property type="component" value="Unassembled WGS sequence"/>
</dbReference>
<dbReference type="OrthoDB" id="539213at2759"/>
<dbReference type="InterPro" id="IPR053354">
    <property type="entry name" value="MGDG_epimerase"/>
</dbReference>
<evidence type="ECO:0000256" key="1">
    <source>
        <dbReference type="SAM" id="MobiDB-lite"/>
    </source>
</evidence>
<protein>
    <submittedName>
        <fullName evidence="2">Uncharacterized protein</fullName>
    </submittedName>
</protein>
<organism evidence="2 3">
    <name type="scientific">Sistotremastrum suecicum HHB10207 ss-3</name>
    <dbReference type="NCBI Taxonomy" id="1314776"/>
    <lineage>
        <taxon>Eukaryota</taxon>
        <taxon>Fungi</taxon>
        <taxon>Dikarya</taxon>
        <taxon>Basidiomycota</taxon>
        <taxon>Agaricomycotina</taxon>
        <taxon>Agaricomycetes</taxon>
        <taxon>Sistotremastrales</taxon>
        <taxon>Sistotremastraceae</taxon>
        <taxon>Sistotremastrum</taxon>
    </lineage>
</organism>
<feature type="compositionally biased region" description="Acidic residues" evidence="1">
    <location>
        <begin position="721"/>
        <end position="731"/>
    </location>
</feature>
<dbReference type="PANTHER" id="PTHR43558">
    <property type="entry name" value="REDUCTASE, PUTATIVE (AFU_ORTHOLOGUE AFUA_3G10540)-RELATED"/>
    <property type="match status" value="1"/>
</dbReference>
<dbReference type="STRING" id="1314776.A0A165YXE4"/>
<dbReference type="PANTHER" id="PTHR43558:SF6">
    <property type="entry name" value="REDUCTASE, PUTATIVE (AFU_ORTHOLOGUE AFUA_3G10540)-RELATED"/>
    <property type="match status" value="1"/>
</dbReference>
<reference evidence="2 3" key="1">
    <citation type="journal article" date="2016" name="Mol. Biol. Evol.">
        <title>Comparative Genomics of Early-Diverging Mushroom-Forming Fungi Provides Insights into the Origins of Lignocellulose Decay Capabilities.</title>
        <authorList>
            <person name="Nagy L.G."/>
            <person name="Riley R."/>
            <person name="Tritt A."/>
            <person name="Adam C."/>
            <person name="Daum C."/>
            <person name="Floudas D."/>
            <person name="Sun H."/>
            <person name="Yadav J.S."/>
            <person name="Pangilinan J."/>
            <person name="Larsson K.H."/>
            <person name="Matsuura K."/>
            <person name="Barry K."/>
            <person name="Labutti K."/>
            <person name="Kuo R."/>
            <person name="Ohm R.A."/>
            <person name="Bhattacharya S.S."/>
            <person name="Shirouzu T."/>
            <person name="Yoshinaga Y."/>
            <person name="Martin F.M."/>
            <person name="Grigoriev I.V."/>
            <person name="Hibbett D.S."/>
        </authorList>
    </citation>
    <scope>NUCLEOTIDE SEQUENCE [LARGE SCALE GENOMIC DNA]</scope>
    <source>
        <strain evidence="2 3">HHB10207 ss-3</strain>
    </source>
</reference>
<dbReference type="EMBL" id="KV428223">
    <property type="protein sequence ID" value="KZT33711.1"/>
    <property type="molecule type" value="Genomic_DNA"/>
</dbReference>
<gene>
    <name evidence="2" type="ORF">SISSUDRAFT_1036844</name>
</gene>
<proteinExistence type="predicted"/>
<name>A0A165YXE4_9AGAM</name>
<evidence type="ECO:0000313" key="2">
    <source>
        <dbReference type="EMBL" id="KZT33711.1"/>
    </source>
</evidence>
<sequence length="758" mass="86491">MLSQKREPHSRPVVCEAASDELRVLLNSEDWTSRLGELAKTVVEPQVASYQKSVQENAQRFEEIDALFDAQKWKNATLGDDPIADVKRIEGIKDAKVKKAVWDWEKIPYTTLCAGRYGTKPAKSALKTDIDEWVLRNERWLRLPGHPAWNTGLLKISDFTTIFPDAKITPSAVTITRPKKMEGFTILDLKRDSRVRLKSSAANFTSTFDRLTEGVLRVLGTLLSPPTSGNPSTLDTHFLNSDIDVYIHGLGPAAATAKIKEIFETFKSNLTPHAPTLCVRNSKTITFFSRYPTKRIQIVLKLVKTPKEVLLNFDLDVCAAGYDGKEVYLLPRAARALETGYNVFTMDLIQGHYLGERRASQEDRVFKYANKELYEMDLEAVSQRARGWVSRLIKKYIKWGHKKLPPKGTKFLPQSEIERLSYKNVPIFTHAMLESHAHLSSEPVGMRSCLSGFMLLMRHVALWEESVKGNIELQEDLWASQIYSEMTMGGYSYDNTPRYPWDAQFTIAGFKTHIDTYNRINAAKIRGTSELSGEEFEVTFQDLKGKDKRMPYADSIDEILDKAHHPVIPLFLPESFVGYANQVVRDALRDAGITTPRKPLRELVTKAAKIEARRGDQSEYTTIAAWTIDDITMWQQIDRKIDETFEIFWAFHRALRFPDMSDRESVSAVKAHVSRKAIRSARSDGEAEELESFVEWSNKVPLVVWSFYGVMGRGWTHETDSDMETDDDDEESFNRDYSDDEDGYDGYGSESSGWTMRW</sequence>
<accession>A0A165YXE4</accession>
<evidence type="ECO:0000313" key="3">
    <source>
        <dbReference type="Proteomes" id="UP000076798"/>
    </source>
</evidence>
<dbReference type="AlphaFoldDB" id="A0A165YXE4"/>